<keyword evidence="1" id="KW-0175">Coiled coil</keyword>
<accession>G4YPD4</accession>
<dbReference type="EMBL" id="JH159151">
    <property type="protein sequence ID" value="EGZ27914.1"/>
    <property type="molecule type" value="Genomic_DNA"/>
</dbReference>
<feature type="non-terminal residue" evidence="3">
    <location>
        <position position="1"/>
    </location>
</feature>
<name>G4YPD4_PHYSP</name>
<evidence type="ECO:0000313" key="3">
    <source>
        <dbReference type="EMBL" id="EGZ27914.1"/>
    </source>
</evidence>
<feature type="non-terminal residue" evidence="3">
    <location>
        <position position="251"/>
    </location>
</feature>
<dbReference type="SMR" id="G4YPD4"/>
<protein>
    <submittedName>
        <fullName evidence="3">Uncharacterized protein</fullName>
    </submittedName>
</protein>
<keyword evidence="4" id="KW-1185">Reference proteome</keyword>
<dbReference type="PANTHER" id="PTHR35796">
    <property type="entry name" value="HYPOTHETICAL CYTOSOLIC PROTEIN"/>
    <property type="match status" value="1"/>
</dbReference>
<gene>
    <name evidence="3" type="ORF">PHYSODRAFT_419138</name>
</gene>
<dbReference type="RefSeq" id="XP_009515189.1">
    <property type="nucleotide sequence ID" value="XM_009516894.1"/>
</dbReference>
<organism evidence="3 4">
    <name type="scientific">Phytophthora sojae (strain P6497)</name>
    <name type="common">Soybean stem and root rot agent</name>
    <name type="synonym">Phytophthora megasperma f. sp. glycines</name>
    <dbReference type="NCBI Taxonomy" id="1094619"/>
    <lineage>
        <taxon>Eukaryota</taxon>
        <taxon>Sar</taxon>
        <taxon>Stramenopiles</taxon>
        <taxon>Oomycota</taxon>
        <taxon>Peronosporomycetes</taxon>
        <taxon>Peronosporales</taxon>
        <taxon>Peronosporaceae</taxon>
        <taxon>Phytophthora</taxon>
    </lineage>
</organism>
<dbReference type="GeneID" id="20652053"/>
<feature type="region of interest" description="Disordered" evidence="2">
    <location>
        <begin position="78"/>
        <end position="101"/>
    </location>
</feature>
<dbReference type="KEGG" id="psoj:PHYSODRAFT_419138"/>
<sequence>SSEEKRWRQNEINERRRLLRKVGIYGDSNRVRNERTREIAFLREQMERLQLDLKVLQARRAQEQREAKRANASAIVARNHPASGPGSLWREQATRQRRHREEAERDNVLLRLAVERQKKVAASLRSLMGKRSSQLTNGCASLVSLCSSKRNTFDVLDFRGDIGTYRELFRDLDAAYRDIDSVFAANGLASMAISPNDVHVREGVQGKYLEFSTYKDLPFAVQDTAQASWDHFKGVEKHQGYGNLYQKSAKV</sequence>
<evidence type="ECO:0000313" key="4">
    <source>
        <dbReference type="Proteomes" id="UP000002640"/>
    </source>
</evidence>
<evidence type="ECO:0000256" key="2">
    <source>
        <dbReference type="SAM" id="MobiDB-lite"/>
    </source>
</evidence>
<dbReference type="Proteomes" id="UP000002640">
    <property type="component" value="Unassembled WGS sequence"/>
</dbReference>
<dbReference type="InParanoid" id="G4YPD4"/>
<evidence type="ECO:0000256" key="1">
    <source>
        <dbReference type="SAM" id="Coils"/>
    </source>
</evidence>
<reference evidence="3 4" key="1">
    <citation type="journal article" date="2006" name="Science">
        <title>Phytophthora genome sequences uncover evolutionary origins and mechanisms of pathogenesis.</title>
        <authorList>
            <person name="Tyler B.M."/>
            <person name="Tripathy S."/>
            <person name="Zhang X."/>
            <person name="Dehal P."/>
            <person name="Jiang R.H."/>
            <person name="Aerts A."/>
            <person name="Arredondo F.D."/>
            <person name="Baxter L."/>
            <person name="Bensasson D."/>
            <person name="Beynon J.L."/>
            <person name="Chapman J."/>
            <person name="Damasceno C.M."/>
            <person name="Dorrance A.E."/>
            <person name="Dou D."/>
            <person name="Dickerman A.W."/>
            <person name="Dubchak I.L."/>
            <person name="Garbelotto M."/>
            <person name="Gijzen M."/>
            <person name="Gordon S.G."/>
            <person name="Govers F."/>
            <person name="Grunwald N.J."/>
            <person name="Huang W."/>
            <person name="Ivors K.L."/>
            <person name="Jones R.W."/>
            <person name="Kamoun S."/>
            <person name="Krampis K."/>
            <person name="Lamour K.H."/>
            <person name="Lee M.K."/>
            <person name="McDonald W.H."/>
            <person name="Medina M."/>
            <person name="Meijer H.J."/>
            <person name="Nordberg E.K."/>
            <person name="Maclean D.J."/>
            <person name="Ospina-Giraldo M.D."/>
            <person name="Morris P.F."/>
            <person name="Phuntumart V."/>
            <person name="Putnam N.H."/>
            <person name="Rash S."/>
            <person name="Rose J.K."/>
            <person name="Sakihama Y."/>
            <person name="Salamov A.A."/>
            <person name="Savidor A."/>
            <person name="Scheuring C.F."/>
            <person name="Smith B.M."/>
            <person name="Sobral B.W."/>
            <person name="Terry A."/>
            <person name="Torto-Alalibo T.A."/>
            <person name="Win J."/>
            <person name="Xu Z."/>
            <person name="Zhang H."/>
            <person name="Grigoriev I.V."/>
            <person name="Rokhsar D.S."/>
            <person name="Boore J.L."/>
        </authorList>
    </citation>
    <scope>NUCLEOTIDE SEQUENCE [LARGE SCALE GENOMIC DNA]</scope>
    <source>
        <strain evidence="3 4">P6497</strain>
    </source>
</reference>
<dbReference type="AlphaFoldDB" id="G4YPD4"/>
<feature type="coiled-coil region" evidence="1">
    <location>
        <begin position="32"/>
        <end position="73"/>
    </location>
</feature>
<proteinExistence type="predicted"/>
<dbReference type="PANTHER" id="PTHR35796:SF3">
    <property type="entry name" value="BHLH DOMAIN-CONTAINING PROTEIN"/>
    <property type="match status" value="1"/>
</dbReference>